<dbReference type="InterPro" id="IPR057460">
    <property type="entry name" value="CAF17_C"/>
</dbReference>
<dbReference type="PANTHER" id="PTHR22602:SF0">
    <property type="entry name" value="TRANSFERASE CAF17, MITOCHONDRIAL-RELATED"/>
    <property type="match status" value="1"/>
</dbReference>
<dbReference type="Pfam" id="PF01571">
    <property type="entry name" value="GCV_T"/>
    <property type="match status" value="1"/>
</dbReference>
<dbReference type="Gene3D" id="3.30.1360.120">
    <property type="entry name" value="Probable tRNA modification gtpase trme, domain 1"/>
    <property type="match status" value="1"/>
</dbReference>
<evidence type="ECO:0000259" key="2">
    <source>
        <dbReference type="Pfam" id="PF01571"/>
    </source>
</evidence>
<dbReference type="InterPro" id="IPR045179">
    <property type="entry name" value="YgfZ/GcvT"/>
</dbReference>
<sequence length="299" mass="31114">MGTMSMREGSFAVLADRAVLRISGPDAESFLQNIITTDMDRAVATGAGFGALLSPQGKILADFLIAVAADGFLFDLPRTALADFTKRMTLYRLRAKVEITSLAESHRVVAYWGGESAPGVAGTVIADPRLAALGFRAILSADAHPEASGYVAATAEDWHAHRIALGVPEGGRDFALGDAFPHDADMDDLGGLDFRKGCYVGQEIVSRMQHRGTARRRAVMVSGAALPAPGTPVEADGKALGALGTSADGRGIALLRLDRTKLALDAGSRVTAGGVPLAIALPAFARFTWPAGTDDEGAA</sequence>
<protein>
    <submittedName>
        <fullName evidence="4">Uncharacterized protein</fullName>
    </submittedName>
</protein>
<accession>A0A1M4VNN4</accession>
<evidence type="ECO:0000259" key="3">
    <source>
        <dbReference type="Pfam" id="PF25455"/>
    </source>
</evidence>
<dbReference type="GO" id="GO:0016226">
    <property type="term" value="P:iron-sulfur cluster assembly"/>
    <property type="evidence" value="ECO:0007669"/>
    <property type="project" value="TreeGrafter"/>
</dbReference>
<dbReference type="Proteomes" id="UP000184485">
    <property type="component" value="Unassembled WGS sequence"/>
</dbReference>
<keyword evidence="5" id="KW-1185">Reference proteome</keyword>
<dbReference type="PIRSF" id="PIRSF006487">
    <property type="entry name" value="GcvT"/>
    <property type="match status" value="1"/>
</dbReference>
<reference evidence="4 5" key="1">
    <citation type="submission" date="2016-11" db="EMBL/GenBank/DDBJ databases">
        <authorList>
            <person name="Jaros S."/>
            <person name="Januszkiewicz K."/>
            <person name="Wedrychowicz H."/>
        </authorList>
    </citation>
    <scope>NUCLEOTIDE SEQUENCE [LARGE SCALE GENOMIC DNA]</scope>
    <source>
        <strain evidence="4 5">DSM 19436</strain>
    </source>
</reference>
<dbReference type="InterPro" id="IPR027266">
    <property type="entry name" value="TrmE/GcvT-like"/>
</dbReference>
<dbReference type="SUPFAM" id="SSF103025">
    <property type="entry name" value="Folate-binding domain"/>
    <property type="match status" value="1"/>
</dbReference>
<gene>
    <name evidence="4" type="ORF">SAMN02745157_0753</name>
</gene>
<dbReference type="AlphaFoldDB" id="A0A1M4VNN4"/>
<feature type="domain" description="GCVT N-terminal" evidence="2">
    <location>
        <begin position="20"/>
        <end position="137"/>
    </location>
</feature>
<dbReference type="STRING" id="1122133.SAMN02745157_0753"/>
<name>A0A1M4VNN4_9HYPH</name>
<organism evidence="4 5">
    <name type="scientific">Kaistia soli DSM 19436</name>
    <dbReference type="NCBI Taxonomy" id="1122133"/>
    <lineage>
        <taxon>Bacteria</taxon>
        <taxon>Pseudomonadati</taxon>
        <taxon>Pseudomonadota</taxon>
        <taxon>Alphaproteobacteria</taxon>
        <taxon>Hyphomicrobiales</taxon>
        <taxon>Kaistiaceae</taxon>
        <taxon>Kaistia</taxon>
    </lineage>
</organism>
<evidence type="ECO:0000256" key="1">
    <source>
        <dbReference type="ARBA" id="ARBA00022946"/>
    </source>
</evidence>
<dbReference type="InterPro" id="IPR006222">
    <property type="entry name" value="GCVT_N"/>
</dbReference>
<dbReference type="Pfam" id="PF25455">
    <property type="entry name" value="Beta-barrel_CAF17_C"/>
    <property type="match status" value="1"/>
</dbReference>
<evidence type="ECO:0000313" key="5">
    <source>
        <dbReference type="Proteomes" id="UP000184485"/>
    </source>
</evidence>
<evidence type="ECO:0000313" key="4">
    <source>
        <dbReference type="EMBL" id="SHE70495.1"/>
    </source>
</evidence>
<dbReference type="NCBIfam" id="TIGR03317">
    <property type="entry name" value="ygfZ_signature"/>
    <property type="match status" value="1"/>
</dbReference>
<dbReference type="PANTHER" id="PTHR22602">
    <property type="entry name" value="TRANSFERASE CAF17, MITOCHONDRIAL-RELATED"/>
    <property type="match status" value="1"/>
</dbReference>
<dbReference type="Gene3D" id="2.40.30.160">
    <property type="match status" value="1"/>
</dbReference>
<dbReference type="InterPro" id="IPR017703">
    <property type="entry name" value="YgfZ/GCV_T_CS"/>
</dbReference>
<keyword evidence="1" id="KW-0809">Transit peptide</keyword>
<feature type="domain" description="CAF17 C-terminal" evidence="3">
    <location>
        <begin position="215"/>
        <end position="286"/>
    </location>
</feature>
<dbReference type="EMBL" id="FQUP01000001">
    <property type="protein sequence ID" value="SHE70495.1"/>
    <property type="molecule type" value="Genomic_DNA"/>
</dbReference>
<proteinExistence type="predicted"/>